<evidence type="ECO:0000256" key="5">
    <source>
        <dbReference type="ARBA" id="ARBA00022917"/>
    </source>
</evidence>
<feature type="domain" description="Nucleotidyl transferase" evidence="11">
    <location>
        <begin position="4"/>
        <end position="145"/>
    </location>
</feature>
<gene>
    <name evidence="13" type="primary">Eif2b3</name>
    <name evidence="13" type="ORF">FJT64_020484</name>
</gene>
<keyword evidence="5" id="KW-0648">Protein biosynthesis</keyword>
<keyword evidence="14" id="KW-1185">Reference proteome</keyword>
<evidence type="ECO:0000313" key="13">
    <source>
        <dbReference type="EMBL" id="KAF0308275.1"/>
    </source>
</evidence>
<dbReference type="GO" id="GO:0003743">
    <property type="term" value="F:translation initiation factor activity"/>
    <property type="evidence" value="ECO:0007669"/>
    <property type="project" value="UniProtKB-KW"/>
</dbReference>
<evidence type="ECO:0000259" key="11">
    <source>
        <dbReference type="Pfam" id="PF00483"/>
    </source>
</evidence>
<dbReference type="InterPro" id="IPR029044">
    <property type="entry name" value="Nucleotide-diphossugar_trans"/>
</dbReference>
<comment type="subcellular location">
    <subcellularLocation>
        <location evidence="1">Cytoplasm</location>
        <location evidence="1">Cytosol</location>
    </subcellularLocation>
</comment>
<dbReference type="CDD" id="cd04652">
    <property type="entry name" value="LbH_eIF2B_gamma_C"/>
    <property type="match status" value="1"/>
</dbReference>
<accession>A0A6A4WN67</accession>
<evidence type="ECO:0000313" key="14">
    <source>
        <dbReference type="Proteomes" id="UP000440578"/>
    </source>
</evidence>
<evidence type="ECO:0000256" key="8">
    <source>
        <dbReference type="ARBA" id="ARBA00045373"/>
    </source>
</evidence>
<dbReference type="PANTHER" id="PTHR45989:SF1">
    <property type="entry name" value="TRANSLATION INITIATION FACTOR EIF-2B SUBUNIT GAMMA"/>
    <property type="match status" value="1"/>
</dbReference>
<dbReference type="Pfam" id="PF25084">
    <property type="entry name" value="LbH_EIF2B"/>
    <property type="match status" value="1"/>
</dbReference>
<reference evidence="13 14" key="1">
    <citation type="submission" date="2019-07" db="EMBL/GenBank/DDBJ databases">
        <title>Draft genome assembly of a fouling barnacle, Amphibalanus amphitrite (Darwin, 1854): The first reference genome for Thecostraca.</title>
        <authorList>
            <person name="Kim W."/>
        </authorList>
    </citation>
    <scope>NUCLEOTIDE SEQUENCE [LARGE SCALE GENOMIC DNA]</scope>
    <source>
        <strain evidence="13">SNU_AA5</strain>
        <tissue evidence="13">Soma without cirri and trophi</tissue>
    </source>
</reference>
<evidence type="ECO:0000256" key="9">
    <source>
        <dbReference type="ARBA" id="ARBA00046432"/>
    </source>
</evidence>
<keyword evidence="4 13" id="KW-0396">Initiation factor</keyword>
<dbReference type="Pfam" id="PF00483">
    <property type="entry name" value="NTP_transferase"/>
    <property type="match status" value="1"/>
</dbReference>
<organism evidence="13 14">
    <name type="scientific">Amphibalanus amphitrite</name>
    <name type="common">Striped barnacle</name>
    <name type="synonym">Balanus amphitrite</name>
    <dbReference type="NCBI Taxonomy" id="1232801"/>
    <lineage>
        <taxon>Eukaryota</taxon>
        <taxon>Metazoa</taxon>
        <taxon>Ecdysozoa</taxon>
        <taxon>Arthropoda</taxon>
        <taxon>Crustacea</taxon>
        <taxon>Multicrustacea</taxon>
        <taxon>Cirripedia</taxon>
        <taxon>Thoracica</taxon>
        <taxon>Thoracicalcarea</taxon>
        <taxon>Balanomorpha</taxon>
        <taxon>Balanoidea</taxon>
        <taxon>Balanidae</taxon>
        <taxon>Amphibalaninae</taxon>
        <taxon>Amphibalanus</taxon>
    </lineage>
</organism>
<dbReference type="InterPro" id="IPR051960">
    <property type="entry name" value="eIF2B_gamma"/>
</dbReference>
<evidence type="ECO:0000256" key="4">
    <source>
        <dbReference type="ARBA" id="ARBA00022540"/>
    </source>
</evidence>
<dbReference type="Proteomes" id="UP000440578">
    <property type="component" value="Unassembled WGS sequence"/>
</dbReference>
<dbReference type="EMBL" id="VIIS01000500">
    <property type="protein sequence ID" value="KAF0308275.1"/>
    <property type="molecule type" value="Genomic_DNA"/>
</dbReference>
<comment type="similarity">
    <text evidence="2">Belongs to the eIF-2B gamma/epsilon subunits family.</text>
</comment>
<evidence type="ECO:0000256" key="3">
    <source>
        <dbReference type="ARBA" id="ARBA00022490"/>
    </source>
</evidence>
<feature type="domain" description="EIF2B subunit epsilon/gamma LbH" evidence="12">
    <location>
        <begin position="356"/>
        <end position="443"/>
    </location>
</feature>
<dbReference type="InterPro" id="IPR005835">
    <property type="entry name" value="NTP_transferase_dom"/>
</dbReference>
<evidence type="ECO:0000256" key="7">
    <source>
        <dbReference type="ARBA" id="ARBA00044229"/>
    </source>
</evidence>
<dbReference type="InterPro" id="IPR056764">
    <property type="entry name" value="LbH_EIF2B3/5"/>
</dbReference>
<dbReference type="GO" id="GO:0005829">
    <property type="term" value="C:cytosol"/>
    <property type="evidence" value="ECO:0007669"/>
    <property type="project" value="UniProtKB-SubCell"/>
</dbReference>
<dbReference type="GO" id="GO:0002183">
    <property type="term" value="P:cytoplasmic translational initiation"/>
    <property type="evidence" value="ECO:0007669"/>
    <property type="project" value="TreeGrafter"/>
</dbReference>
<dbReference type="GO" id="GO:0005851">
    <property type="term" value="C:eukaryotic translation initiation factor 2B complex"/>
    <property type="evidence" value="ECO:0007669"/>
    <property type="project" value="TreeGrafter"/>
</dbReference>
<dbReference type="Gene3D" id="3.90.550.10">
    <property type="entry name" value="Spore Coat Polysaccharide Biosynthesis Protein SpsA, Chain A"/>
    <property type="match status" value="1"/>
</dbReference>
<name>A0A6A4WN67_AMPAM</name>
<dbReference type="PANTHER" id="PTHR45989">
    <property type="entry name" value="TRANSLATION INITIATION FACTOR EIF-2B SUBUNIT GAMMA"/>
    <property type="match status" value="1"/>
</dbReference>
<protein>
    <recommendedName>
        <fullName evidence="6">Translation initiation factor eIF2B subunit gamma</fullName>
    </recommendedName>
    <alternativeName>
        <fullName evidence="7">eIF2B GDP-GTP exchange factor subunit gamma</fullName>
    </alternativeName>
</protein>
<evidence type="ECO:0000256" key="10">
    <source>
        <dbReference type="SAM" id="MobiDB-lite"/>
    </source>
</evidence>
<dbReference type="GO" id="GO:0005085">
    <property type="term" value="F:guanyl-nucleotide exchange factor activity"/>
    <property type="evidence" value="ECO:0007669"/>
    <property type="project" value="TreeGrafter"/>
</dbReference>
<evidence type="ECO:0000256" key="2">
    <source>
        <dbReference type="ARBA" id="ARBA00007878"/>
    </source>
</evidence>
<sequence length="460" mass="49597">MEPKAVILAAGKGSRMVDLTCQLPKCLLPVGGLPLLWYPLRLVQDAGIQSALVVVSEAVLRDHKNDIAQIPAKHGLLINVELCAVPGREDPGTADSLRHLRSADHLRATQPLLVLSCDLVTGCALRELLSAHLLRGAALTALFAAPGDPTVSPAAVTAPGPKSRHKPERDLVGLAGPEQRLCLLASEADFEEEVELRLAVLRRHPKLLVRRDLLDAHLYLLAPGLLDFVDKSPQLSSLKGEVVPQVIRAQYRRPRVQPPDDTAPAPAPAPAAVHSANTYLRQPRFAALTARFAAPVEAEDVGRTSCFAVTTHALTWRVNTTAAYLAANRAVTRLWETLPGERPPRLHPQANIPSGKVQLSDDSVVGEGSSLSERTHIQRSVVGRHCSLGPRVRLVDCVLMDHVTVHEDCVLSNCILMNSSTVEAGAQLSDCLVGVNQVVEAGVKKNREVVSQQSGHMEVY</sequence>
<comment type="caution">
    <text evidence="13">The sequence shown here is derived from an EMBL/GenBank/DDBJ whole genome shotgun (WGS) entry which is preliminary data.</text>
</comment>
<dbReference type="SUPFAM" id="SSF53448">
    <property type="entry name" value="Nucleotide-diphospho-sugar transferases"/>
    <property type="match status" value="1"/>
</dbReference>
<comment type="function">
    <text evidence="8">Acts as a component of the translation initiation factor 2B (eIF2B) complex, which catalyzes the exchange of GDP for GTP on the eukaryotic initiation factor 2 (eIF2) complex gamma subunit. Its guanine nucleotide exchange factor activity is repressed when bound to eIF2 complex phosphorylated on the alpha subunit, thereby limiting the amount of methionyl-initiator methionine tRNA available to the ribosome and consequently global translation is repressed.</text>
</comment>
<dbReference type="AlphaFoldDB" id="A0A6A4WN67"/>
<dbReference type="Gene3D" id="2.160.10.10">
    <property type="entry name" value="Hexapeptide repeat proteins"/>
    <property type="match status" value="1"/>
</dbReference>
<proteinExistence type="inferred from homology"/>
<feature type="region of interest" description="Disordered" evidence="10">
    <location>
        <begin position="340"/>
        <end position="360"/>
    </location>
</feature>
<dbReference type="OrthoDB" id="10250549at2759"/>
<evidence type="ECO:0000259" key="12">
    <source>
        <dbReference type="Pfam" id="PF25084"/>
    </source>
</evidence>
<evidence type="ECO:0000256" key="1">
    <source>
        <dbReference type="ARBA" id="ARBA00004514"/>
    </source>
</evidence>
<comment type="subunit">
    <text evidence="9">Component of the translation initiation factor 2B (eIF2B) complex which is a heterodecamer of two sets of five different subunits: alpha, beta, gamma, delta and epsilon. Subunits alpha, beta and delta comprise a regulatory subcomplex and subunits epsilon and gamma comprise a catalytic subcomplex. Within the complex, the hexameric regulatory complex resides at the center, with the two heterodimeric catalytic subcomplexes bound on opposite sides.</text>
</comment>
<keyword evidence="3" id="KW-0963">Cytoplasm</keyword>
<evidence type="ECO:0000256" key="6">
    <source>
        <dbReference type="ARBA" id="ARBA00044196"/>
    </source>
</evidence>